<dbReference type="GO" id="GO:0000723">
    <property type="term" value="P:telomere maintenance"/>
    <property type="evidence" value="ECO:0007669"/>
    <property type="project" value="InterPro"/>
</dbReference>
<dbReference type="PANTHER" id="PTHR10492:SF90">
    <property type="entry name" value="ATP-DEPENDENT DNA HELICASE"/>
    <property type="match status" value="1"/>
</dbReference>
<name>A0AAD4T261_9MAGN</name>
<keyword evidence="1" id="KW-0378">Hydrolase</keyword>
<comment type="catalytic activity">
    <reaction evidence="1">
        <text>ATP + H2O = ADP + phosphate + H(+)</text>
        <dbReference type="Rhea" id="RHEA:13065"/>
        <dbReference type="ChEBI" id="CHEBI:15377"/>
        <dbReference type="ChEBI" id="CHEBI:15378"/>
        <dbReference type="ChEBI" id="CHEBI:30616"/>
        <dbReference type="ChEBI" id="CHEBI:43474"/>
        <dbReference type="ChEBI" id="CHEBI:456216"/>
        <dbReference type="EC" id="5.6.2.3"/>
    </reaction>
</comment>
<dbReference type="AlphaFoldDB" id="A0AAD4T261"/>
<dbReference type="EC" id="5.6.2.3" evidence="1"/>
<comment type="caution">
    <text evidence="3">The sequence shown here is derived from an EMBL/GenBank/DDBJ whole genome shotgun (WGS) entry which is preliminary data.</text>
</comment>
<keyword evidence="1" id="KW-0234">DNA repair</keyword>
<keyword evidence="4" id="KW-1185">Reference proteome</keyword>
<dbReference type="GO" id="GO:0043139">
    <property type="term" value="F:5'-3' DNA helicase activity"/>
    <property type="evidence" value="ECO:0007669"/>
    <property type="project" value="UniProtKB-EC"/>
</dbReference>
<dbReference type="GO" id="GO:0006281">
    <property type="term" value="P:DNA repair"/>
    <property type="evidence" value="ECO:0007669"/>
    <property type="project" value="UniProtKB-KW"/>
</dbReference>
<dbReference type="GO" id="GO:0006310">
    <property type="term" value="P:DNA recombination"/>
    <property type="evidence" value="ECO:0007669"/>
    <property type="project" value="UniProtKB-KW"/>
</dbReference>
<sequence length="281" mass="31816">MIYINGKRLRELFVTLLLNCKVTEPKKLWSKNWKLLADDIEHEHQKLYGNDNLTYEDDDLKNYALQEIELIMWKRGRTLKEDEFSEIPYPDMSGIDVPRNHLVAEETSYDRNSVLAEAEMFDSVIDSVEKKDGGLFFVYGSGGTAQGKVVLAVASSGIASLLLPGGRTAHSRFKIPLRLNEQSCCNIFKKTNEADLLCRADLIIWDEAPMMHRNGLEAVQRTLADLMMEKNGGKELFSRKTLVIGGDFRKILPVIEEGSREEIVNAFISRSNCGNILKSLN</sequence>
<dbReference type="InterPro" id="IPR027417">
    <property type="entry name" value="P-loop_NTPase"/>
</dbReference>
<dbReference type="Pfam" id="PF05970">
    <property type="entry name" value="PIF1"/>
    <property type="match status" value="1"/>
</dbReference>
<accession>A0AAD4T261</accession>
<evidence type="ECO:0000313" key="3">
    <source>
        <dbReference type="EMBL" id="KAI3932636.1"/>
    </source>
</evidence>
<dbReference type="PANTHER" id="PTHR10492">
    <property type="match status" value="1"/>
</dbReference>
<dbReference type="GO" id="GO:0005524">
    <property type="term" value="F:ATP binding"/>
    <property type="evidence" value="ECO:0007669"/>
    <property type="project" value="UniProtKB-KW"/>
</dbReference>
<protein>
    <recommendedName>
        <fullName evidence="1">ATP-dependent DNA helicase</fullName>
        <ecNumber evidence="1">5.6.2.3</ecNumber>
    </recommendedName>
</protein>
<evidence type="ECO:0000256" key="1">
    <source>
        <dbReference type="RuleBase" id="RU363044"/>
    </source>
</evidence>
<dbReference type="Gene3D" id="3.40.50.300">
    <property type="entry name" value="P-loop containing nucleotide triphosphate hydrolases"/>
    <property type="match status" value="1"/>
</dbReference>
<comment type="similarity">
    <text evidence="1">Belongs to the helicase family.</text>
</comment>
<comment type="cofactor">
    <cofactor evidence="1">
        <name>Mg(2+)</name>
        <dbReference type="ChEBI" id="CHEBI:18420"/>
    </cofactor>
</comment>
<keyword evidence="1" id="KW-0067">ATP-binding</keyword>
<dbReference type="SUPFAM" id="SSF52540">
    <property type="entry name" value="P-loop containing nucleoside triphosphate hydrolases"/>
    <property type="match status" value="1"/>
</dbReference>
<evidence type="ECO:0000313" key="4">
    <source>
        <dbReference type="Proteomes" id="UP001202328"/>
    </source>
</evidence>
<keyword evidence="1" id="KW-0547">Nucleotide-binding</keyword>
<gene>
    <name evidence="3" type="ORF">MKW98_012607</name>
</gene>
<proteinExistence type="inferred from homology"/>
<keyword evidence="1" id="KW-0227">DNA damage</keyword>
<evidence type="ECO:0000259" key="2">
    <source>
        <dbReference type="Pfam" id="PF05970"/>
    </source>
</evidence>
<dbReference type="GO" id="GO:0016787">
    <property type="term" value="F:hydrolase activity"/>
    <property type="evidence" value="ECO:0007669"/>
    <property type="project" value="UniProtKB-KW"/>
</dbReference>
<keyword evidence="1" id="KW-0347">Helicase</keyword>
<dbReference type="InterPro" id="IPR010285">
    <property type="entry name" value="DNA_helicase_pif1-like_DEAD"/>
</dbReference>
<dbReference type="EMBL" id="JAJJMB010006998">
    <property type="protein sequence ID" value="KAI3932636.1"/>
    <property type="molecule type" value="Genomic_DNA"/>
</dbReference>
<dbReference type="Proteomes" id="UP001202328">
    <property type="component" value="Unassembled WGS sequence"/>
</dbReference>
<keyword evidence="1" id="KW-0233">DNA recombination</keyword>
<reference evidence="3" key="1">
    <citation type="submission" date="2022-04" db="EMBL/GenBank/DDBJ databases">
        <title>A functionally conserved STORR gene fusion in Papaver species that diverged 16.8 million years ago.</title>
        <authorList>
            <person name="Catania T."/>
        </authorList>
    </citation>
    <scope>NUCLEOTIDE SEQUENCE</scope>
    <source>
        <strain evidence="3">S-188037</strain>
    </source>
</reference>
<organism evidence="3 4">
    <name type="scientific">Papaver atlanticum</name>
    <dbReference type="NCBI Taxonomy" id="357466"/>
    <lineage>
        <taxon>Eukaryota</taxon>
        <taxon>Viridiplantae</taxon>
        <taxon>Streptophyta</taxon>
        <taxon>Embryophyta</taxon>
        <taxon>Tracheophyta</taxon>
        <taxon>Spermatophyta</taxon>
        <taxon>Magnoliopsida</taxon>
        <taxon>Ranunculales</taxon>
        <taxon>Papaveraceae</taxon>
        <taxon>Papaveroideae</taxon>
        <taxon>Papaver</taxon>
    </lineage>
</organism>
<feature type="domain" description="DNA helicase Pif1-like DEAD-box helicase" evidence="2">
    <location>
        <begin position="118"/>
        <end position="275"/>
    </location>
</feature>